<dbReference type="Pfam" id="PF13531">
    <property type="entry name" value="SBP_bac_11"/>
    <property type="match status" value="1"/>
</dbReference>
<dbReference type="AlphaFoldDB" id="A0A0U3QR04"/>
<dbReference type="STRING" id="121292.AU252_13335"/>
<proteinExistence type="predicted"/>
<dbReference type="EMBL" id="CP013747">
    <property type="protein sequence ID" value="ALV42021.1"/>
    <property type="molecule type" value="Genomic_DNA"/>
</dbReference>
<evidence type="ECO:0000313" key="3">
    <source>
        <dbReference type="EMBL" id="ALV42021.1"/>
    </source>
</evidence>
<name>A0A0U3QR04_9MICC</name>
<feature type="signal peptide" evidence="2">
    <location>
        <begin position="1"/>
        <end position="23"/>
    </location>
</feature>
<organism evidence="3">
    <name type="scientific">Pseudarthrobacter sulfonivorans</name>
    <dbReference type="NCBI Taxonomy" id="121292"/>
    <lineage>
        <taxon>Bacteria</taxon>
        <taxon>Bacillati</taxon>
        <taxon>Actinomycetota</taxon>
        <taxon>Actinomycetes</taxon>
        <taxon>Micrococcales</taxon>
        <taxon>Micrococcaceae</taxon>
        <taxon>Pseudarthrobacter</taxon>
    </lineage>
</organism>
<sequence length="358" mass="38881">MTLRPLRSALLAGGLALTLGMSACGLDSPQPSGTSAGAQDTGTLTIYTARDKALATEVIADFEKANPNYAGKVQLLTLGAQEALERVKAEKSNPQGDIWWGGTQQQMQQAAAEQVLSPAPKDVIDAVPAEQRDADGLWVGEMKLAEVIFYNKDMLTADQAPKDWDDLTSPAMKDKIAIRDVLASGTMRSIYAAMIDRQFDAAGSPDAGYEWLKKLDANTKVYAANPTDLYLRITRQEAAVTAWNLQDVMLQIKNQKAPFTPVVPASGAPMLIDGVAKIKDGPSPAGADAFLSFLMSKDEQTKLSETYFQIPTISLPTEPAWLADLDLKEMKVNWERVNKSEPEWSAYWAANIKGQGNK</sequence>
<reference evidence="3 4" key="1">
    <citation type="submission" date="2015-12" db="EMBL/GenBank/DDBJ databases">
        <authorList>
            <person name="Shamseldin A."/>
            <person name="Moawad H."/>
            <person name="Abd El-Rahim W.M."/>
            <person name="Sadowsky M.J."/>
        </authorList>
    </citation>
    <scope>NUCLEOTIDE SEQUENCE [LARGE SCALE GENOMIC DNA]</scope>
    <source>
        <strain evidence="3 4">Ar51</strain>
    </source>
</reference>
<dbReference type="PIRSF" id="PIRSF002825">
    <property type="entry name" value="CfbpA"/>
    <property type="match status" value="1"/>
</dbReference>
<dbReference type="InterPro" id="IPR026045">
    <property type="entry name" value="Ferric-bd"/>
</dbReference>
<protein>
    <submittedName>
        <fullName evidence="3">Iron ABC transporter substrate-binding protein</fullName>
    </submittedName>
</protein>
<accession>A0A0U3QR04</accession>
<feature type="chain" id="PRO_5039712334" evidence="2">
    <location>
        <begin position="24"/>
        <end position="358"/>
    </location>
</feature>
<dbReference type="Gene3D" id="3.40.190.10">
    <property type="entry name" value="Periplasmic binding protein-like II"/>
    <property type="match status" value="2"/>
</dbReference>
<dbReference type="RefSeq" id="WP_058931145.1">
    <property type="nucleotide sequence ID" value="NZ_CP013747.1"/>
</dbReference>
<dbReference type="SUPFAM" id="SSF53850">
    <property type="entry name" value="Periplasmic binding protein-like II"/>
    <property type="match status" value="1"/>
</dbReference>
<dbReference type="PROSITE" id="PS51257">
    <property type="entry name" value="PROKAR_LIPOPROTEIN"/>
    <property type="match status" value="1"/>
</dbReference>
<evidence type="ECO:0000256" key="2">
    <source>
        <dbReference type="SAM" id="SignalP"/>
    </source>
</evidence>
<keyword evidence="1 2" id="KW-0732">Signal</keyword>
<gene>
    <name evidence="3" type="ORF">AU252_13335</name>
</gene>
<dbReference type="PANTHER" id="PTHR30006:SF24">
    <property type="entry name" value="SLL0237 PROTEIN"/>
    <property type="match status" value="1"/>
</dbReference>
<evidence type="ECO:0000313" key="4">
    <source>
        <dbReference type="Proteomes" id="UP000065151"/>
    </source>
</evidence>
<evidence type="ECO:0000256" key="1">
    <source>
        <dbReference type="ARBA" id="ARBA00022729"/>
    </source>
</evidence>
<dbReference type="Proteomes" id="UP000065151">
    <property type="component" value="Chromosome"/>
</dbReference>
<dbReference type="KEGG" id="psul:AU252_13335"/>
<dbReference type="PANTHER" id="PTHR30006">
    <property type="entry name" value="THIAMINE-BINDING PERIPLASMIC PROTEIN-RELATED"/>
    <property type="match status" value="1"/>
</dbReference>